<dbReference type="EMBL" id="QURL01000004">
    <property type="protein sequence ID" value="RFC63667.1"/>
    <property type="molecule type" value="Genomic_DNA"/>
</dbReference>
<accession>A0A371X354</accession>
<organism evidence="1 2">
    <name type="scientific">Fulvimarina endophytica</name>
    <dbReference type="NCBI Taxonomy" id="2293836"/>
    <lineage>
        <taxon>Bacteria</taxon>
        <taxon>Pseudomonadati</taxon>
        <taxon>Pseudomonadota</taxon>
        <taxon>Alphaproteobacteria</taxon>
        <taxon>Hyphomicrobiales</taxon>
        <taxon>Aurantimonadaceae</taxon>
        <taxon>Fulvimarina</taxon>
    </lineage>
</organism>
<dbReference type="OrthoDB" id="7990319at2"/>
<dbReference type="Proteomes" id="UP000264310">
    <property type="component" value="Unassembled WGS sequence"/>
</dbReference>
<proteinExistence type="predicted"/>
<reference evidence="1 2" key="1">
    <citation type="submission" date="2018-08" db="EMBL/GenBank/DDBJ databases">
        <title>Fulvimarina sp. 85, whole genome shotgun sequence.</title>
        <authorList>
            <person name="Tuo L."/>
        </authorList>
    </citation>
    <scope>NUCLEOTIDE SEQUENCE [LARGE SCALE GENOMIC DNA]</scope>
    <source>
        <strain evidence="1 2">85</strain>
    </source>
</reference>
<evidence type="ECO:0000313" key="2">
    <source>
        <dbReference type="Proteomes" id="UP000264310"/>
    </source>
</evidence>
<protein>
    <recommendedName>
        <fullName evidence="3">DUF3137 domain-containing protein</fullName>
    </recommendedName>
</protein>
<dbReference type="RefSeq" id="WP_116683396.1">
    <property type="nucleotide sequence ID" value="NZ_QURL01000004.1"/>
</dbReference>
<sequence>MTDPWMGVAAIGLGLALAALSWQLARARAARSAARARYLDDCLALFDEHRMQIAATGFPRIAGRYRGRAFDVQVVPDTLTVRKLPALWVLVSLIEEMPLKARFDLMVRPGGTETFSAFHTLSHQIPIPAGYPEECTIRSDDPGDPAGETVMRRHLDLFEDASVKEVIFSPKGLRIVFLAEEADRGRYLIYRDAEMGMVPLGAVRLERVLRRLTAIADDIHELEGAEMRRRDAA</sequence>
<evidence type="ECO:0000313" key="1">
    <source>
        <dbReference type="EMBL" id="RFC63667.1"/>
    </source>
</evidence>
<name>A0A371X354_9HYPH</name>
<gene>
    <name evidence="1" type="ORF">DYI37_11745</name>
</gene>
<keyword evidence="2" id="KW-1185">Reference proteome</keyword>
<dbReference type="AlphaFoldDB" id="A0A371X354"/>
<evidence type="ECO:0008006" key="3">
    <source>
        <dbReference type="Google" id="ProtNLM"/>
    </source>
</evidence>
<comment type="caution">
    <text evidence="1">The sequence shown here is derived from an EMBL/GenBank/DDBJ whole genome shotgun (WGS) entry which is preliminary data.</text>
</comment>